<evidence type="ECO:0000256" key="2">
    <source>
        <dbReference type="SAM" id="SignalP"/>
    </source>
</evidence>
<dbReference type="RefSeq" id="WP_254953719.1">
    <property type="nucleotide sequence ID" value="NZ_JANDWY010000035.1"/>
</dbReference>
<gene>
    <name evidence="3" type="ORF">NNC64_13375</name>
</gene>
<name>A0AAW5IMJ5_9BACT</name>
<sequence>MMRKTYKSSLLALSVLASFTSCSESESLQQANLSDDKITFQPSLDNSWKPLSPSSSSRAAKDAANEEGPIVVPTSYGKPLYLHSLEQDGIYIWSKDGKRITRSGAPLEDGEQERAVQTRGAQKVNINEYGSFGVTAIYKEGNTNVSLFQKDGNPEIAVATPSNNFWGIQDSRWPNTGEVSFHAFAPYNANVKSPLEYTQDIANGKTQITYTASNTDIANQPDLIVATNKGSKSKEALGLNFYHALTAVTFSVDKNLPAVVGSGKQLTKIELQGIYNKGICDLSLSETANVPNAVWTLDKNNKVTYTFDVTDKNIIVGQQDYALTLGDQTLMMIPQTLETGAKVCFTLTKGGQTETLETELTGEWVAGTTINYNLSADMFKTIGDYIYYDTSWNLVDQVPDNSWEYYKNDPKNSFEIGDQIGVYVVNKFNELVVENVKLTRVEATQQNNYNLWEPENGEKLLYSKSCRYFCYYPYSASQQTVAPTATTAEAFFADKINNLQLVTDQSTKEKFQSADFQAGSFVADSYGSFTVKMKHLVGFVILNIPSSRNKTLRFKDDGYKYYYGENVKRPESSDFEVSETFLHKTDAHYFPSRTFVGNKPYVNVLHKHNNQTALYRCGFIVPFGKTVKFQAQADPAEQRLNTCWGYLQDISATPTRDNPIVKKDIECDVPGAKITRLYLSQREALEEFDIPEVTEYTLSCWGATGTSLNNGTVSAGGFAKATWTSSVSDKKLYICVGNRSGYNNGKSKGYDPKGGWGGGASHIATSLQGNGETYNYENYKNDLLMVAGGSGAASFSNASKPSGYGGGESGGNGAGNSLWDSTIKPYGGTKTAGGRNTPSNATLKQPSAFGIGGYALNNNFAVQGGSGFYGGGGGFNTHNAGGGSGYMNTSRVQQVKFLGGNESNGYEDNPDKNNLGACQITWTYHRPATLK</sequence>
<dbReference type="CDD" id="cd13120">
    <property type="entry name" value="BF2867_like_N"/>
    <property type="match status" value="2"/>
</dbReference>
<keyword evidence="2" id="KW-0732">Signal</keyword>
<dbReference type="Proteomes" id="UP001205531">
    <property type="component" value="Unassembled WGS sequence"/>
</dbReference>
<evidence type="ECO:0000256" key="1">
    <source>
        <dbReference type="SAM" id="MobiDB-lite"/>
    </source>
</evidence>
<proteinExistence type="predicted"/>
<comment type="caution">
    <text evidence="3">The sequence shown here is derived from an EMBL/GenBank/DDBJ whole genome shotgun (WGS) entry which is preliminary data.</text>
</comment>
<dbReference type="AlphaFoldDB" id="A0AAW5IMJ5"/>
<accession>A0AAW5IMJ5</accession>
<dbReference type="EMBL" id="JANDWZ010000038">
    <property type="protein sequence ID" value="MCP9565526.1"/>
    <property type="molecule type" value="Genomic_DNA"/>
</dbReference>
<dbReference type="Gene3D" id="2.60.40.2620">
    <property type="entry name" value="Fimbrillin-like"/>
    <property type="match status" value="2"/>
</dbReference>
<protein>
    <submittedName>
        <fullName evidence="3">Fimbrillin family protein</fullName>
    </submittedName>
</protein>
<dbReference type="PROSITE" id="PS51257">
    <property type="entry name" value="PROKAR_LIPOPROTEIN"/>
    <property type="match status" value="1"/>
</dbReference>
<dbReference type="Pfam" id="PF13149">
    <property type="entry name" value="Mfa_like_1"/>
    <property type="match status" value="1"/>
</dbReference>
<organism evidence="3 4">
    <name type="scientific">Segatella copri</name>
    <dbReference type="NCBI Taxonomy" id="165179"/>
    <lineage>
        <taxon>Bacteria</taxon>
        <taxon>Pseudomonadati</taxon>
        <taxon>Bacteroidota</taxon>
        <taxon>Bacteroidia</taxon>
        <taxon>Bacteroidales</taxon>
        <taxon>Prevotellaceae</taxon>
        <taxon>Segatella</taxon>
    </lineage>
</organism>
<evidence type="ECO:0000313" key="3">
    <source>
        <dbReference type="EMBL" id="MCP9565526.1"/>
    </source>
</evidence>
<dbReference type="InterPro" id="IPR042278">
    <property type="entry name" value="Mfa-like_1_N"/>
</dbReference>
<evidence type="ECO:0000313" key="4">
    <source>
        <dbReference type="Proteomes" id="UP001205531"/>
    </source>
</evidence>
<feature type="chain" id="PRO_5043947071" evidence="2">
    <location>
        <begin position="24"/>
        <end position="931"/>
    </location>
</feature>
<dbReference type="InterPro" id="IPR025049">
    <property type="entry name" value="Mfa-like_1"/>
</dbReference>
<feature type="region of interest" description="Disordered" evidence="1">
    <location>
        <begin position="44"/>
        <end position="70"/>
    </location>
</feature>
<reference evidence="3" key="1">
    <citation type="submission" date="2022-07" db="EMBL/GenBank/DDBJ databases">
        <title>Prevotella copri.</title>
        <authorList>
            <person name="Yang C."/>
        </authorList>
    </citation>
    <scope>NUCLEOTIDE SEQUENCE</scope>
    <source>
        <strain evidence="3">HF2107</strain>
    </source>
</reference>
<feature type="signal peptide" evidence="2">
    <location>
        <begin position="1"/>
        <end position="23"/>
    </location>
</feature>